<comment type="subunit">
    <text evidence="8 10">In plastids the minimal PEP RNA polymerase catalytic core is composed of four subunits: alpha, beta, beta', and beta''. When a (nuclear-encoded) sigma factor is associated with the core the holoenzyme is formed, which can initiate transcription.</text>
</comment>
<reference evidence="15" key="1">
    <citation type="submission" date="2007-12" db="EMBL/GenBank/DDBJ databases">
        <authorList>
            <person name="Wu C."/>
            <person name="Chaw S."/>
        </authorList>
    </citation>
    <scope>NUCLEOTIDE SEQUENCE</scope>
</reference>
<keyword evidence="6 8" id="KW-0804">Transcription</keyword>
<comment type="similarity">
    <text evidence="2 8 9">Belongs to the RNA polymerase beta chain family.</text>
</comment>
<evidence type="ECO:0000259" key="14">
    <source>
        <dbReference type="Pfam" id="PF04565"/>
    </source>
</evidence>
<keyword evidence="3 8" id="KW-0240">DNA-directed RNA polymerase</keyword>
<dbReference type="Pfam" id="PF00562">
    <property type="entry name" value="RNA_pol_Rpb2_6"/>
    <property type="match status" value="1"/>
</dbReference>
<dbReference type="GO" id="GO:0006351">
    <property type="term" value="P:DNA-templated transcription"/>
    <property type="evidence" value="ECO:0007669"/>
    <property type="project" value="UniProtKB-UniRule"/>
</dbReference>
<evidence type="ECO:0000256" key="8">
    <source>
        <dbReference type="HAMAP-Rule" id="MF_01321"/>
    </source>
</evidence>
<dbReference type="InterPro" id="IPR042107">
    <property type="entry name" value="DNA-dir_RNA_pol_bsu_ext_1_sf"/>
</dbReference>
<dbReference type="Pfam" id="PF04560">
    <property type="entry name" value="RNA_pol_Rpb2_7"/>
    <property type="match status" value="1"/>
</dbReference>
<dbReference type="AlphaFoldDB" id="B7ZI53"/>
<dbReference type="InterPro" id="IPR007645">
    <property type="entry name" value="RNA_pol_Rpb2_3"/>
</dbReference>
<evidence type="ECO:0000256" key="3">
    <source>
        <dbReference type="ARBA" id="ARBA00022478"/>
    </source>
</evidence>
<evidence type="ECO:0000256" key="9">
    <source>
        <dbReference type="RuleBase" id="RU000434"/>
    </source>
</evidence>
<evidence type="ECO:0000256" key="4">
    <source>
        <dbReference type="ARBA" id="ARBA00022679"/>
    </source>
</evidence>
<keyword evidence="4 8" id="KW-0808">Transferase</keyword>
<feature type="domain" description="RNA polymerase Rpb2" evidence="12">
    <location>
        <begin position="1019"/>
        <end position="1093"/>
    </location>
</feature>
<dbReference type="InterPro" id="IPR007120">
    <property type="entry name" value="DNA-dir_RNAP_su2_dom"/>
</dbReference>
<dbReference type="PROSITE" id="PS01166">
    <property type="entry name" value="RNA_POL_BETA"/>
    <property type="match status" value="1"/>
</dbReference>
<reference evidence="15" key="2">
    <citation type="journal article" date="2009" name="Mol. Phylogenet. Evol.">
        <title>Evolution of reduced and compact chloroplast genomes (cpDNAs) in gnetophytes: Selection toward a lower-cost strategy.</title>
        <authorList>
            <person name="Wu C.-S."/>
            <person name="Lai Y.-T."/>
            <person name="Lin C.-P."/>
            <person name="Wang Y.-N."/>
            <person name="Chaw S.-M."/>
        </authorList>
    </citation>
    <scope>NUCLEOTIDE SEQUENCE [LARGE SCALE GENOMIC DNA]</scope>
</reference>
<feature type="domain" description="RNA polymerase Rpb2" evidence="13">
    <location>
        <begin position="126"/>
        <end position="316"/>
    </location>
</feature>
<evidence type="ECO:0000256" key="5">
    <source>
        <dbReference type="ARBA" id="ARBA00022695"/>
    </source>
</evidence>
<dbReference type="InterPro" id="IPR007641">
    <property type="entry name" value="RNA_pol_Rpb2_7"/>
</dbReference>
<dbReference type="Gene3D" id="3.90.1100.10">
    <property type="match status" value="1"/>
</dbReference>
<name>B7ZI53_WELMI</name>
<accession>B7ZI53</accession>
<keyword evidence="15" id="KW-0934">Plastid</keyword>
<geneLocation type="chloroplast" evidence="15"/>
<dbReference type="Gene3D" id="3.90.1800.10">
    <property type="entry name" value="RNA polymerase alpha subunit dimerisation domain"/>
    <property type="match status" value="1"/>
</dbReference>
<comment type="subcellular location">
    <subcellularLocation>
        <location evidence="8">Plastid</location>
        <location evidence="8">Chloroplast</location>
    </subcellularLocation>
</comment>
<dbReference type="PANTHER" id="PTHR20856">
    <property type="entry name" value="DNA-DIRECTED RNA POLYMERASE I SUBUNIT 2"/>
    <property type="match status" value="1"/>
</dbReference>
<dbReference type="InterPro" id="IPR010243">
    <property type="entry name" value="RNA_pol_bsu_bac"/>
</dbReference>
<dbReference type="NCBIfam" id="NF001616">
    <property type="entry name" value="PRK00405.1"/>
    <property type="match status" value="1"/>
</dbReference>
<evidence type="ECO:0000259" key="13">
    <source>
        <dbReference type="Pfam" id="PF04561"/>
    </source>
</evidence>
<evidence type="ECO:0000256" key="7">
    <source>
        <dbReference type="ARBA" id="ARBA00048552"/>
    </source>
</evidence>
<evidence type="ECO:0000256" key="6">
    <source>
        <dbReference type="ARBA" id="ARBA00023163"/>
    </source>
</evidence>
<evidence type="ECO:0000259" key="11">
    <source>
        <dbReference type="Pfam" id="PF00562"/>
    </source>
</evidence>
<dbReference type="Gene3D" id="2.40.50.150">
    <property type="match status" value="1"/>
</dbReference>
<dbReference type="Gene3D" id="2.40.50.100">
    <property type="match status" value="1"/>
</dbReference>
<comment type="catalytic activity">
    <reaction evidence="7 8 10">
        <text>RNA(n) + a ribonucleoside 5'-triphosphate = RNA(n+1) + diphosphate</text>
        <dbReference type="Rhea" id="RHEA:21248"/>
        <dbReference type="Rhea" id="RHEA-COMP:14527"/>
        <dbReference type="Rhea" id="RHEA-COMP:17342"/>
        <dbReference type="ChEBI" id="CHEBI:33019"/>
        <dbReference type="ChEBI" id="CHEBI:61557"/>
        <dbReference type="ChEBI" id="CHEBI:140395"/>
        <dbReference type="EC" id="2.7.7.6"/>
    </reaction>
</comment>
<dbReference type="InterPro" id="IPR007121">
    <property type="entry name" value="RNA_pol_bsu_CS"/>
</dbReference>
<sequence length="1108" mass="126954">MQFEEKKEMFTIPEFGQIQLEGFCRFIEQGLQEKLFQFPKIENTKKGLEFFFGKNYKIIEPSINERDAVYQRLTYSSKFYVPGFFVYWKKILSKKMIYLGEIPLMNNKGTFVINGNYRVVVNQLIRNPGIYYSLERKRTGNICTSTLISDCGGRLKFELDREKNIWVRVSRKKKVSILVFFFVMGLNIEEILNNTCYLKGFEGWGLICNNKKLKKKLSRQRGAILTFYEELDSIKCNSKDLAFSEFLSKKLINFLSKRCKLGRIGRQNLNKKLNLEIPENEIFLLPQDVLAIVEYLIKLSYGVGTFDNIDHLQNRRFCSVADFLKKEVGIALDNVKVLIQEIMQTIEIENQNKRIILPEFEFFLVSTEITKTLNHFFGLHPLSQFLEQTNPLAEILHARKVSFLGPGGLTEQTASFRARDIHPSYYGRFCPINTPEGQNAGLIASLAISAKVDNSGSLESPFYKIAEKTKKEQLISYLLPSEDESYRIALGNFLAVDQKIPEKKNTPTQYRQEFLSIAWEQIHFRSILPFQYFSIGVSLIPFLEHNDATRALMGSNMQRQAVPPLQPEKCIVGTGLESQVALDSGNLAISKQEGRIKYIDAETIISSSKGSTTQIELQTYQRSNSNTLMYQKPHINQGKYIKKGQILADGAVTVGGEICLGKNILVAYMPWQGYNFEDAILISERLIYEDILTSFHITRYETTICTTECETLTKKIPQLDPYLLRHLDENGLVRVGSWVQPGDVLVGKLKPRSPEEFSRFPELRLLQDLFCTPPTKETCLRAGGKGQVIDLNWIKLETLWEDDLEKVHQENEEDDDTEDFYDDTIYEKVYPIDHVYSDSEKVHVYLLQKRQIQVGDKVAGRHGNKGIISVVLPRQDMPYLQNGVSVDMVLNPLGVPSRMNVGQIFECLLGLAGTLTNKHYRIPPFDERYEQEASRKLVFSELYKASEQTANPWVFELEHLGKTKIFDGRTGEIFEQPVTIGKAYMMKLIHQVEDKMHARSTGSYARITQQPVQGKSKGGGQRLGEMEVWALESFGVACILQEMLTVKSDHMEARKKVLKSILDGRSVPKANTATESFRVLIRELRSLALEIQHTIISEKDFHVHVDRI</sequence>
<evidence type="ECO:0000256" key="1">
    <source>
        <dbReference type="ARBA" id="ARBA00004026"/>
    </source>
</evidence>
<dbReference type="InterPro" id="IPR014724">
    <property type="entry name" value="RNA_pol_RPB2_OB-fold"/>
</dbReference>
<dbReference type="SUPFAM" id="SSF64484">
    <property type="entry name" value="beta and beta-prime subunits of DNA dependent RNA-polymerase"/>
    <property type="match status" value="1"/>
</dbReference>
<evidence type="ECO:0000313" key="15">
    <source>
        <dbReference type="EMBL" id="BAH11233.1"/>
    </source>
</evidence>
<dbReference type="EMBL" id="AP009568">
    <property type="protein sequence ID" value="BAH11233.1"/>
    <property type="molecule type" value="Genomic_DNA"/>
</dbReference>
<dbReference type="InterPro" id="IPR037033">
    <property type="entry name" value="DNA-dir_RNAP_su2_hyb_sf"/>
</dbReference>
<proteinExistence type="inferred from homology"/>
<gene>
    <name evidence="8 15" type="primary">rpoB</name>
</gene>
<dbReference type="Pfam" id="PF04565">
    <property type="entry name" value="RNA_pol_Rpb2_3"/>
    <property type="match status" value="1"/>
</dbReference>
<dbReference type="InterPro" id="IPR037034">
    <property type="entry name" value="RNA_pol_Rpb2_2_sf"/>
</dbReference>
<comment type="function">
    <text evidence="1 8 10">DNA-dependent RNA polymerase catalyzes the transcription of DNA into RNA using the four ribonucleoside triphosphates as substrates.</text>
</comment>
<dbReference type="InterPro" id="IPR015712">
    <property type="entry name" value="DNA-dir_RNA_pol_su2"/>
</dbReference>
<dbReference type="Gene3D" id="3.90.1110.10">
    <property type="entry name" value="RNA polymerase Rpb2, domain 2"/>
    <property type="match status" value="1"/>
</dbReference>
<feature type="domain" description="DNA-directed RNA polymerase subunit 2 hybrid-binding" evidence="11">
    <location>
        <begin position="590"/>
        <end position="1017"/>
    </location>
</feature>
<dbReference type="GO" id="GO:0009507">
    <property type="term" value="C:chloroplast"/>
    <property type="evidence" value="ECO:0007669"/>
    <property type="project" value="UniProtKB-SubCell"/>
</dbReference>
<evidence type="ECO:0000259" key="12">
    <source>
        <dbReference type="Pfam" id="PF04560"/>
    </source>
</evidence>
<dbReference type="HAMAP" id="MF_01321">
    <property type="entry name" value="RNApol_bact_RpoB"/>
    <property type="match status" value="1"/>
</dbReference>
<keyword evidence="5 8" id="KW-0548">Nucleotidyltransferase</keyword>
<dbReference type="GO" id="GO:0000428">
    <property type="term" value="C:DNA-directed RNA polymerase complex"/>
    <property type="evidence" value="ECO:0007669"/>
    <property type="project" value="UniProtKB-KW"/>
</dbReference>
<dbReference type="GO" id="GO:0032549">
    <property type="term" value="F:ribonucleoside binding"/>
    <property type="evidence" value="ECO:0007669"/>
    <property type="project" value="InterPro"/>
</dbReference>
<organism evidence="15">
    <name type="scientific">Welwitschia mirabilis</name>
    <name type="common">Tree tumbo</name>
    <name type="synonym">Welwitschia bainesii</name>
    <dbReference type="NCBI Taxonomy" id="3377"/>
    <lineage>
        <taxon>Eukaryota</taxon>
        <taxon>Viridiplantae</taxon>
        <taxon>Streptophyta</taxon>
        <taxon>Embryophyta</taxon>
        <taxon>Tracheophyta</taxon>
        <taxon>Spermatophyta</taxon>
        <taxon>Gnetopsida</taxon>
        <taxon>Gnetidae</taxon>
        <taxon>Welwitschiales</taxon>
        <taxon>Welwitschiaceae</taxon>
        <taxon>Welwitschia</taxon>
    </lineage>
</organism>
<dbReference type="CDD" id="cd00653">
    <property type="entry name" value="RNA_pol_B_RPB2"/>
    <property type="match status" value="1"/>
</dbReference>
<dbReference type="Gene3D" id="2.40.270.10">
    <property type="entry name" value="DNA-directed RNA polymerase, subunit 2, domain 6"/>
    <property type="match status" value="2"/>
</dbReference>
<dbReference type="Gene3D" id="2.30.150.10">
    <property type="entry name" value="DNA-directed RNA polymerase, beta subunit, external 1 domain"/>
    <property type="match status" value="1"/>
</dbReference>
<evidence type="ECO:0000256" key="2">
    <source>
        <dbReference type="ARBA" id="ARBA00006835"/>
    </source>
</evidence>
<dbReference type="Pfam" id="PF04561">
    <property type="entry name" value="RNA_pol_Rpb2_2"/>
    <property type="match status" value="1"/>
</dbReference>
<dbReference type="GO" id="GO:0003899">
    <property type="term" value="F:DNA-directed RNA polymerase activity"/>
    <property type="evidence" value="ECO:0007669"/>
    <property type="project" value="UniProtKB-UniRule"/>
</dbReference>
<keyword evidence="15" id="KW-0150">Chloroplast</keyword>
<dbReference type="InterPro" id="IPR007642">
    <property type="entry name" value="RNA_pol_Rpb2_2"/>
</dbReference>
<protein>
    <recommendedName>
        <fullName evidence="8">DNA-directed RNA polymerase subunit beta</fullName>
        <ecNumber evidence="8">2.7.7.6</ecNumber>
    </recommendedName>
    <alternativeName>
        <fullName evidence="8">PEP</fullName>
    </alternativeName>
    <alternativeName>
        <fullName evidence="8">Plastid-encoded RNA polymerase subunit beta</fullName>
        <shortName evidence="8">RNA polymerase subunit beta</shortName>
    </alternativeName>
</protein>
<dbReference type="EC" id="2.7.7.6" evidence="8"/>
<evidence type="ECO:0000256" key="10">
    <source>
        <dbReference type="RuleBase" id="RU363031"/>
    </source>
</evidence>
<dbReference type="GO" id="GO:0003677">
    <property type="term" value="F:DNA binding"/>
    <property type="evidence" value="ECO:0007669"/>
    <property type="project" value="UniProtKB-UniRule"/>
</dbReference>
<feature type="domain" description="RNA polymerase Rpb2" evidence="14">
    <location>
        <begin position="384"/>
        <end position="452"/>
    </location>
</feature>